<keyword evidence="4" id="KW-0812">Transmembrane</keyword>
<proteinExistence type="predicted"/>
<dbReference type="Proteomes" id="UP000480178">
    <property type="component" value="Chromosome"/>
</dbReference>
<keyword evidence="2" id="KW-0813">Transport</keyword>
<name>A0A6C0GLV8_9BACT</name>
<evidence type="ECO:0000313" key="8">
    <source>
        <dbReference type="EMBL" id="QHT68620.1"/>
    </source>
</evidence>
<keyword evidence="6" id="KW-0472">Membrane</keyword>
<dbReference type="AlphaFoldDB" id="A0A6C0GLV8"/>
<dbReference type="RefSeq" id="WP_162444631.1">
    <property type="nucleotide sequence ID" value="NZ_CP048222.1"/>
</dbReference>
<dbReference type="InterPro" id="IPR036942">
    <property type="entry name" value="Beta-barrel_TonB_sf"/>
</dbReference>
<organism evidence="8 9">
    <name type="scientific">Rhodocytophaga rosea</name>
    <dbReference type="NCBI Taxonomy" id="2704465"/>
    <lineage>
        <taxon>Bacteria</taxon>
        <taxon>Pseudomonadati</taxon>
        <taxon>Bacteroidota</taxon>
        <taxon>Cytophagia</taxon>
        <taxon>Cytophagales</taxon>
        <taxon>Rhodocytophagaceae</taxon>
        <taxon>Rhodocytophaga</taxon>
    </lineage>
</organism>
<dbReference type="PANTHER" id="PTHR30069:SF29">
    <property type="entry name" value="HEMOGLOBIN AND HEMOGLOBIN-HAPTOGLOBIN-BINDING PROTEIN 1-RELATED"/>
    <property type="match status" value="1"/>
</dbReference>
<dbReference type="SUPFAM" id="SSF49464">
    <property type="entry name" value="Carboxypeptidase regulatory domain-like"/>
    <property type="match status" value="1"/>
</dbReference>
<dbReference type="Gene3D" id="2.60.40.1120">
    <property type="entry name" value="Carboxypeptidase-like, regulatory domain"/>
    <property type="match status" value="1"/>
</dbReference>
<dbReference type="PANTHER" id="PTHR30069">
    <property type="entry name" value="TONB-DEPENDENT OUTER MEMBRANE RECEPTOR"/>
    <property type="match status" value="1"/>
</dbReference>
<dbReference type="InterPro" id="IPR039426">
    <property type="entry name" value="TonB-dep_rcpt-like"/>
</dbReference>
<reference evidence="8 9" key="1">
    <citation type="submission" date="2020-01" db="EMBL/GenBank/DDBJ databases">
        <authorList>
            <person name="Kim M.K."/>
        </authorList>
    </citation>
    <scope>NUCLEOTIDE SEQUENCE [LARGE SCALE GENOMIC DNA]</scope>
    <source>
        <strain evidence="8 9">172606-1</strain>
    </source>
</reference>
<protein>
    <submittedName>
        <fullName evidence="8">TonB-dependent receptor</fullName>
    </submittedName>
</protein>
<dbReference type="GO" id="GO:0015344">
    <property type="term" value="F:siderophore uptake transmembrane transporter activity"/>
    <property type="evidence" value="ECO:0007669"/>
    <property type="project" value="TreeGrafter"/>
</dbReference>
<evidence type="ECO:0000256" key="5">
    <source>
        <dbReference type="ARBA" id="ARBA00022729"/>
    </source>
</evidence>
<dbReference type="GO" id="GO:0009279">
    <property type="term" value="C:cell outer membrane"/>
    <property type="evidence" value="ECO:0007669"/>
    <property type="project" value="UniProtKB-SubCell"/>
</dbReference>
<keyword evidence="8" id="KW-0675">Receptor</keyword>
<evidence type="ECO:0000256" key="6">
    <source>
        <dbReference type="ARBA" id="ARBA00023136"/>
    </source>
</evidence>
<dbReference type="Gene3D" id="2.40.170.20">
    <property type="entry name" value="TonB-dependent receptor, beta-barrel domain"/>
    <property type="match status" value="1"/>
</dbReference>
<keyword evidence="5" id="KW-0732">Signal</keyword>
<evidence type="ECO:0000256" key="7">
    <source>
        <dbReference type="ARBA" id="ARBA00023237"/>
    </source>
</evidence>
<evidence type="ECO:0000313" key="9">
    <source>
        <dbReference type="Proteomes" id="UP000480178"/>
    </source>
</evidence>
<evidence type="ECO:0000256" key="3">
    <source>
        <dbReference type="ARBA" id="ARBA00022452"/>
    </source>
</evidence>
<evidence type="ECO:0000256" key="4">
    <source>
        <dbReference type="ARBA" id="ARBA00022692"/>
    </source>
</evidence>
<evidence type="ECO:0000256" key="1">
    <source>
        <dbReference type="ARBA" id="ARBA00004571"/>
    </source>
</evidence>
<keyword evidence="3" id="KW-1134">Transmembrane beta strand</keyword>
<sequence length="798" mass="89272">MRQFYQIFLLPVLLLFPYLINGQTFTQTVKGRITDKESKTALPGAAIALMQKDSLLKGTSTDADGYFRLDNIPLGKHTIEVSYVGYQKLSLPGIIVNSGKEVVLSIELEEAVVNMNEVVVRANNKEGTINEMASVSTRTFSVEETERYAGSRQDPARMASNFAGVQGTNDSRNDIVIRGNSPAGLLYRLEDVDIPNPNHFAIAGTTGGPVSILNNKVIGTSDFMTGAFPAEYGNALAGVFDLKMRNGNNSTHEFTGQFGILGVELSAEGPISKTAKSSYLATYRYSTLRIFQALGIEIGTTAVPNYQDASFKLNFPVGKKSNFSVFGIGGTSQIDIIVSKFAEPPRDIYGDTDRDQYFGSTMGVVGASFSRSMSSSTFTKLTLSTSVSKSNAHHDLVDRDTTLKVIGLTPILGYTFLQGKSTLAWYINHKFSVRNTVKAGFFIDRYQFNFIDSVSIKEPSDTFINRFDYRGSTFLLQPYVQTRHRLTEDLTLNAGLHSQFLTLNNSFSLEPRVGLKWKFSPTQALSAGYGIHSQMQPTYIYFYHLPVANGFVMHNKNLGFTRSHHLVLSYDHTFSPHVRLKAETYYQSLWDVPISIKPSSFSLLNQGSTFERFFPDTLTNAGTGKNYGIELTLEKFFSNHYFFMVTGSLFDSKYTGSDKVKRNTDFNGNFAMNLLAGTEYAIKNKTFTFGGKITWAGGRRYSPVDTISTVKSTDIVYIDSQRNSQQFDDYFRADIKLGFKLNSRKLTHEIAVDLVNVLNVKNVLSLTYTYNRYNPSLSRLREEYQLGFLPLFYYKVDF</sequence>
<dbReference type="Pfam" id="PF13715">
    <property type="entry name" value="CarbopepD_reg_2"/>
    <property type="match status" value="1"/>
</dbReference>
<keyword evidence="7" id="KW-0998">Cell outer membrane</keyword>
<dbReference type="InterPro" id="IPR008969">
    <property type="entry name" value="CarboxyPept-like_regulatory"/>
</dbReference>
<keyword evidence="9" id="KW-1185">Reference proteome</keyword>
<dbReference type="Gene3D" id="2.170.130.10">
    <property type="entry name" value="TonB-dependent receptor, plug domain"/>
    <property type="match status" value="1"/>
</dbReference>
<accession>A0A6C0GLV8</accession>
<dbReference type="KEGG" id="rhoz:GXP67_19205"/>
<dbReference type="GO" id="GO:0044718">
    <property type="term" value="P:siderophore transmembrane transport"/>
    <property type="evidence" value="ECO:0007669"/>
    <property type="project" value="TreeGrafter"/>
</dbReference>
<dbReference type="SUPFAM" id="SSF56935">
    <property type="entry name" value="Porins"/>
    <property type="match status" value="1"/>
</dbReference>
<dbReference type="EMBL" id="CP048222">
    <property type="protein sequence ID" value="QHT68620.1"/>
    <property type="molecule type" value="Genomic_DNA"/>
</dbReference>
<evidence type="ECO:0000256" key="2">
    <source>
        <dbReference type="ARBA" id="ARBA00022448"/>
    </source>
</evidence>
<gene>
    <name evidence="8" type="ORF">GXP67_19205</name>
</gene>
<comment type="subcellular location">
    <subcellularLocation>
        <location evidence="1">Cell outer membrane</location>
        <topology evidence="1">Multi-pass membrane protein</topology>
    </subcellularLocation>
</comment>
<dbReference type="InterPro" id="IPR037066">
    <property type="entry name" value="Plug_dom_sf"/>
</dbReference>